<evidence type="ECO:0000313" key="2">
    <source>
        <dbReference type="EMBL" id="OMO89320.1"/>
    </source>
</evidence>
<organism evidence="2 3">
    <name type="scientific">Corchorus capsularis</name>
    <name type="common">Jute</name>
    <dbReference type="NCBI Taxonomy" id="210143"/>
    <lineage>
        <taxon>Eukaryota</taxon>
        <taxon>Viridiplantae</taxon>
        <taxon>Streptophyta</taxon>
        <taxon>Embryophyta</taxon>
        <taxon>Tracheophyta</taxon>
        <taxon>Spermatophyta</taxon>
        <taxon>Magnoliopsida</taxon>
        <taxon>eudicotyledons</taxon>
        <taxon>Gunneridae</taxon>
        <taxon>Pentapetalae</taxon>
        <taxon>rosids</taxon>
        <taxon>malvids</taxon>
        <taxon>Malvales</taxon>
        <taxon>Malvaceae</taxon>
        <taxon>Grewioideae</taxon>
        <taxon>Apeibeae</taxon>
        <taxon>Corchorus</taxon>
    </lineage>
</organism>
<dbReference type="EMBL" id="AWWV01008755">
    <property type="protein sequence ID" value="OMO89320.1"/>
    <property type="molecule type" value="Genomic_DNA"/>
</dbReference>
<keyword evidence="3" id="KW-1185">Reference proteome</keyword>
<evidence type="ECO:0000313" key="3">
    <source>
        <dbReference type="Proteomes" id="UP000188268"/>
    </source>
</evidence>
<sequence length="191" mass="20565">MAFIKAQADSAYSPTSDHEPSLISLSPLLANLFPDLTTSSSNITCTITKLSPPNSPSSTPTPSDSTSSHDSLHSSTVSSITLPPSAQATTFQFSTFRKDPYHLPCLSHPSLNPFTPIATISRSANRKRIKQLHISISALLSPPVPSSSGPLEVRNEHRRRAVCVPRRQGLDLPLEVLCGSKRCAYGEGRDC</sequence>
<protein>
    <submittedName>
        <fullName evidence="2">Uncharacterized protein</fullName>
    </submittedName>
</protein>
<comment type="caution">
    <text evidence="2">The sequence shown here is derived from an EMBL/GenBank/DDBJ whole genome shotgun (WGS) entry which is preliminary data.</text>
</comment>
<gene>
    <name evidence="2" type="ORF">CCACVL1_07920</name>
</gene>
<dbReference type="Gramene" id="OMO89320">
    <property type="protein sequence ID" value="OMO89320"/>
    <property type="gene ID" value="CCACVL1_07920"/>
</dbReference>
<proteinExistence type="predicted"/>
<reference evidence="2 3" key="1">
    <citation type="submission" date="2013-09" db="EMBL/GenBank/DDBJ databases">
        <title>Corchorus capsularis genome sequencing.</title>
        <authorList>
            <person name="Alam M."/>
            <person name="Haque M.S."/>
            <person name="Islam M.S."/>
            <person name="Emdad E.M."/>
            <person name="Islam M.M."/>
            <person name="Ahmed B."/>
            <person name="Halim A."/>
            <person name="Hossen Q.M.M."/>
            <person name="Hossain M.Z."/>
            <person name="Ahmed R."/>
            <person name="Khan M.M."/>
            <person name="Islam R."/>
            <person name="Rashid M.M."/>
            <person name="Khan S.A."/>
            <person name="Rahman M.S."/>
            <person name="Alam M."/>
        </authorList>
    </citation>
    <scope>NUCLEOTIDE SEQUENCE [LARGE SCALE GENOMIC DNA]</scope>
    <source>
        <strain evidence="3">cv. CVL-1</strain>
        <tissue evidence="2">Whole seedling</tissue>
    </source>
</reference>
<dbReference type="AlphaFoldDB" id="A0A1R3J3E2"/>
<evidence type="ECO:0000256" key="1">
    <source>
        <dbReference type="SAM" id="MobiDB-lite"/>
    </source>
</evidence>
<dbReference type="Proteomes" id="UP000188268">
    <property type="component" value="Unassembled WGS sequence"/>
</dbReference>
<name>A0A1R3J3E2_COCAP</name>
<accession>A0A1R3J3E2</accession>
<feature type="region of interest" description="Disordered" evidence="1">
    <location>
        <begin position="47"/>
        <end position="79"/>
    </location>
</feature>